<evidence type="ECO:0008006" key="3">
    <source>
        <dbReference type="Google" id="ProtNLM"/>
    </source>
</evidence>
<protein>
    <recommendedName>
        <fullName evidence="3">DUF3810 domain-containing protein</fullName>
    </recommendedName>
</protein>
<reference evidence="2" key="1">
    <citation type="journal article" date="2019" name="Int. J. Syst. Evol. Microbiol.">
        <title>The Global Catalogue of Microorganisms (GCM) 10K type strain sequencing project: providing services to taxonomists for standard genome sequencing and annotation.</title>
        <authorList>
            <consortium name="The Broad Institute Genomics Platform"/>
            <consortium name="The Broad Institute Genome Sequencing Center for Infectious Disease"/>
            <person name="Wu L."/>
            <person name="Ma J."/>
        </authorList>
    </citation>
    <scope>NUCLEOTIDE SEQUENCE [LARGE SCALE GENOMIC DNA]</scope>
    <source>
        <strain evidence="2">CGMCC 1.7656</strain>
    </source>
</reference>
<organism evidence="1 2">
    <name type="scientific">Cloacibacterium rupense</name>
    <dbReference type="NCBI Taxonomy" id="517423"/>
    <lineage>
        <taxon>Bacteria</taxon>
        <taxon>Pseudomonadati</taxon>
        <taxon>Bacteroidota</taxon>
        <taxon>Flavobacteriia</taxon>
        <taxon>Flavobacteriales</taxon>
        <taxon>Weeksellaceae</taxon>
    </lineage>
</organism>
<dbReference type="Pfam" id="PF12725">
    <property type="entry name" value="DUF3810"/>
    <property type="match status" value="1"/>
</dbReference>
<gene>
    <name evidence="1" type="ORF">GCM10010992_08120</name>
</gene>
<comment type="caution">
    <text evidence="1">The sequence shown here is derived from an EMBL/GenBank/DDBJ whole genome shotgun (WGS) entry which is preliminary data.</text>
</comment>
<dbReference type="Proteomes" id="UP000620064">
    <property type="component" value="Unassembled WGS sequence"/>
</dbReference>
<evidence type="ECO:0000313" key="1">
    <source>
        <dbReference type="EMBL" id="GGP02694.1"/>
    </source>
</evidence>
<proteinExistence type="predicted"/>
<evidence type="ECO:0000313" key="2">
    <source>
        <dbReference type="Proteomes" id="UP000620064"/>
    </source>
</evidence>
<sequence length="203" mass="23777">MLQDKNGVFCIKNIEETKHKILENQKKIPRKFSEKQYTLIDNFKPTLLGKYFSYTGILGYYNPFTSEAQYNPQLPATYIPFTLAHESAHQLGFAREQEANFIAYLICKNSKNPDLEYSANLYVLKSLLNAQLEKNPEFVGQAKLFLSDAVKRDLENNKMFYENHQGWINNLFHATNDLFLKSNRQEGSITYSYFIELLIRYEN</sequence>
<dbReference type="EMBL" id="BMLV01000002">
    <property type="protein sequence ID" value="GGP02694.1"/>
    <property type="molecule type" value="Genomic_DNA"/>
</dbReference>
<keyword evidence="2" id="KW-1185">Reference proteome</keyword>
<dbReference type="InterPro" id="IPR024294">
    <property type="entry name" value="DUF3810"/>
</dbReference>
<accession>A0ABQ2NGE6</accession>
<name>A0ABQ2NGE6_9FLAO</name>